<name>A0A6N4VCI0_9MYCO</name>
<dbReference type="AlphaFoldDB" id="A0A6N4VCI0"/>
<keyword evidence="2" id="KW-1185">Reference proteome</keyword>
<protein>
    <recommendedName>
        <fullName evidence="3">Flavodoxin</fullName>
    </recommendedName>
</protein>
<evidence type="ECO:0000313" key="2">
    <source>
        <dbReference type="Proteomes" id="UP000466785"/>
    </source>
</evidence>
<dbReference type="KEGG" id="mpof:MPOR_33500"/>
<dbReference type="RefSeq" id="WP_152517304.1">
    <property type="nucleotide sequence ID" value="NZ_AP022570.1"/>
</dbReference>
<dbReference type="SUPFAM" id="SSF52218">
    <property type="entry name" value="Flavoproteins"/>
    <property type="match status" value="1"/>
</dbReference>
<accession>A0A6N4VCI0</accession>
<proteinExistence type="predicted"/>
<dbReference type="EMBL" id="AP022570">
    <property type="protein sequence ID" value="BBX52324.1"/>
    <property type="molecule type" value="Genomic_DNA"/>
</dbReference>
<gene>
    <name evidence="1" type="ORF">MPOR_33500</name>
</gene>
<dbReference type="Proteomes" id="UP000466785">
    <property type="component" value="Chromosome"/>
</dbReference>
<sequence>MTAADGGTGPKAAPRVLFVYYSYTGQTAKVLDGAAEAFRQRGCEVHTAAIEFVDAKYAEPFTRFPMRKVWPDMFSVLPAQNRGQTGEIRTPDAVRDGNYDLVCLGSPTWWDTVSMPLRSFLTSAEAAPLLDGTPYAVFVVCRRKWRRNLEAVRELADKNGGRFADSIHFGYPGGELPSLLSLASYLGSGEYRDRYLGLKLPPTNISDAQVGQARTFAAKLADRLFGKRDATSV</sequence>
<evidence type="ECO:0008006" key="3">
    <source>
        <dbReference type="Google" id="ProtNLM"/>
    </source>
</evidence>
<evidence type="ECO:0000313" key="1">
    <source>
        <dbReference type="EMBL" id="BBX52324.1"/>
    </source>
</evidence>
<organism evidence="1 2">
    <name type="scientific">Mycolicibacterium poriferae</name>
    <dbReference type="NCBI Taxonomy" id="39694"/>
    <lineage>
        <taxon>Bacteria</taxon>
        <taxon>Bacillati</taxon>
        <taxon>Actinomycetota</taxon>
        <taxon>Actinomycetes</taxon>
        <taxon>Mycobacteriales</taxon>
        <taxon>Mycobacteriaceae</taxon>
        <taxon>Mycolicibacterium</taxon>
    </lineage>
</organism>
<reference evidence="1 2" key="1">
    <citation type="journal article" date="2019" name="Emerg. Microbes Infect.">
        <title>Comprehensive subspecies identification of 175 nontuberculous mycobacteria species based on 7547 genomic profiles.</title>
        <authorList>
            <person name="Matsumoto Y."/>
            <person name="Kinjo T."/>
            <person name="Motooka D."/>
            <person name="Nabeya D."/>
            <person name="Jung N."/>
            <person name="Uechi K."/>
            <person name="Horii T."/>
            <person name="Iida T."/>
            <person name="Fujita J."/>
            <person name="Nakamura S."/>
        </authorList>
    </citation>
    <scope>NUCLEOTIDE SEQUENCE [LARGE SCALE GENOMIC DNA]</scope>
    <source>
        <strain evidence="1 2">JCM 12603</strain>
    </source>
</reference>
<dbReference type="Gene3D" id="3.40.50.360">
    <property type="match status" value="1"/>
</dbReference>
<dbReference type="InterPro" id="IPR029039">
    <property type="entry name" value="Flavoprotein-like_sf"/>
</dbReference>